<proteinExistence type="predicted"/>
<organism evidence="1 2">
    <name type="scientific">Amphritea opalescens</name>
    <dbReference type="NCBI Taxonomy" id="2490544"/>
    <lineage>
        <taxon>Bacteria</taxon>
        <taxon>Pseudomonadati</taxon>
        <taxon>Pseudomonadota</taxon>
        <taxon>Gammaproteobacteria</taxon>
        <taxon>Oceanospirillales</taxon>
        <taxon>Oceanospirillaceae</taxon>
        <taxon>Amphritea</taxon>
    </lineage>
</organism>
<evidence type="ECO:0000313" key="2">
    <source>
        <dbReference type="Proteomes" id="UP000283087"/>
    </source>
</evidence>
<comment type="caution">
    <text evidence="1">The sequence shown here is derived from an EMBL/GenBank/DDBJ whole genome shotgun (WGS) entry which is preliminary data.</text>
</comment>
<gene>
    <name evidence="1" type="ORF">EH243_16835</name>
</gene>
<dbReference type="EMBL" id="RQXW01000021">
    <property type="protein sequence ID" value="RTE64487.1"/>
    <property type="molecule type" value="Genomic_DNA"/>
</dbReference>
<name>A0A430KLY0_9GAMM</name>
<dbReference type="AlphaFoldDB" id="A0A430KLY0"/>
<keyword evidence="2" id="KW-1185">Reference proteome</keyword>
<sequence>MTDYDTGTPFTHLVELYPSNPVDCYNVWLNGKRWKTRMGWSNVLEGLKKALPRRIKSLMACTLLAQS</sequence>
<reference evidence="1 2" key="1">
    <citation type="submission" date="2018-11" db="EMBL/GenBank/DDBJ databases">
        <title>The draft genome sequence of Amphritea opalescens ANRC-JH13T.</title>
        <authorList>
            <person name="Fang Z."/>
            <person name="Zhang Y."/>
            <person name="Han X."/>
        </authorList>
    </citation>
    <scope>NUCLEOTIDE SEQUENCE [LARGE SCALE GENOMIC DNA]</scope>
    <source>
        <strain evidence="1 2">ANRC-JH13</strain>
    </source>
</reference>
<evidence type="ECO:0000313" key="1">
    <source>
        <dbReference type="EMBL" id="RTE64487.1"/>
    </source>
</evidence>
<protein>
    <submittedName>
        <fullName evidence="1">Uncharacterized protein</fullName>
    </submittedName>
</protein>
<dbReference type="RefSeq" id="WP_126159823.1">
    <property type="nucleotide sequence ID" value="NZ_RQXW01000021.1"/>
</dbReference>
<dbReference type="OrthoDB" id="6318949at2"/>
<dbReference type="Proteomes" id="UP000283087">
    <property type="component" value="Unassembled WGS sequence"/>
</dbReference>
<accession>A0A430KLY0</accession>